<keyword evidence="1 3" id="KW-0378">Hydrolase</keyword>
<dbReference type="PANTHER" id="PTHR46118:SF4">
    <property type="entry name" value="PROTEIN ABHD11"/>
    <property type="match status" value="1"/>
</dbReference>
<evidence type="ECO:0000313" key="4">
    <source>
        <dbReference type="Proteomes" id="UP001218412"/>
    </source>
</evidence>
<sequence length="257" mass="27817">MKLNHTTTGPESGVPIVLVHGLFGQGRNLGVIARRLGRTRRVVTVDLRNHGDSPHDPDHSYAAMAGDLAQLIADLGGPVDLAGHSMGGKAAMVLALTQPGLLRKLAVMDIAPVAYDHDQTHLIDAMQAVELDGLDRRSEADRRLAQNLNAPALRAFLLQQLDLKSDPAHWRLNLPVLRDWMDRTTGWPDDLPKATLKGPALFMAGAESDYVDSAGEDAIRDYFPQAKLVRVKNAGHWMHADAPEAVADTLAVFLGDG</sequence>
<dbReference type="EMBL" id="CP067134">
    <property type="protein sequence ID" value="WCR09504.1"/>
    <property type="molecule type" value="Genomic_DNA"/>
</dbReference>
<protein>
    <submittedName>
        <fullName evidence="3">Alpha/beta fold hydrolase</fullName>
    </submittedName>
</protein>
<dbReference type="Gene3D" id="3.40.50.1820">
    <property type="entry name" value="alpha/beta hydrolase"/>
    <property type="match status" value="1"/>
</dbReference>
<name>A0ABY7SRI5_9RHOB</name>
<feature type="domain" description="AB hydrolase-1" evidence="2">
    <location>
        <begin position="16"/>
        <end position="248"/>
    </location>
</feature>
<evidence type="ECO:0000259" key="2">
    <source>
        <dbReference type="Pfam" id="PF12697"/>
    </source>
</evidence>
<dbReference type="Proteomes" id="UP001218412">
    <property type="component" value="Chromosome"/>
</dbReference>
<keyword evidence="4" id="KW-1185">Reference proteome</keyword>
<dbReference type="Pfam" id="PF12697">
    <property type="entry name" value="Abhydrolase_6"/>
    <property type="match status" value="1"/>
</dbReference>
<gene>
    <name evidence="3" type="ORF">JHW45_10245</name>
</gene>
<dbReference type="RefSeq" id="WP_272857612.1">
    <property type="nucleotide sequence ID" value="NZ_CP067134.1"/>
</dbReference>
<dbReference type="PANTHER" id="PTHR46118">
    <property type="entry name" value="PROTEIN ABHD11"/>
    <property type="match status" value="1"/>
</dbReference>
<dbReference type="InterPro" id="IPR000073">
    <property type="entry name" value="AB_hydrolase_1"/>
</dbReference>
<proteinExistence type="predicted"/>
<reference evidence="3 4" key="1">
    <citation type="submission" date="2021-01" db="EMBL/GenBank/DDBJ databases">
        <title>Biogeographic distribution of Paracoccus.</title>
        <authorList>
            <person name="Hollensteiner J."/>
            <person name="Leineberger J."/>
            <person name="Brinkhoff T."/>
            <person name="Daniel R."/>
        </authorList>
    </citation>
    <scope>NUCLEOTIDE SEQUENCE [LARGE SCALE GENOMIC DNA]</scope>
    <source>
        <strain evidence="3 4">LMG25392</strain>
    </source>
</reference>
<dbReference type="GO" id="GO:0016787">
    <property type="term" value="F:hydrolase activity"/>
    <property type="evidence" value="ECO:0007669"/>
    <property type="project" value="UniProtKB-KW"/>
</dbReference>
<evidence type="ECO:0000256" key="1">
    <source>
        <dbReference type="ARBA" id="ARBA00022801"/>
    </source>
</evidence>
<accession>A0ABY7SRI5</accession>
<evidence type="ECO:0000313" key="3">
    <source>
        <dbReference type="EMBL" id="WCR09504.1"/>
    </source>
</evidence>
<dbReference type="InterPro" id="IPR029058">
    <property type="entry name" value="AB_hydrolase_fold"/>
</dbReference>
<organism evidence="3 4">
    <name type="scientific">Paracoccus stylophorae</name>
    <dbReference type="NCBI Taxonomy" id="659350"/>
    <lineage>
        <taxon>Bacteria</taxon>
        <taxon>Pseudomonadati</taxon>
        <taxon>Pseudomonadota</taxon>
        <taxon>Alphaproteobacteria</taxon>
        <taxon>Rhodobacterales</taxon>
        <taxon>Paracoccaceae</taxon>
        <taxon>Paracoccus</taxon>
    </lineage>
</organism>
<dbReference type="SUPFAM" id="SSF53474">
    <property type="entry name" value="alpha/beta-Hydrolases"/>
    <property type="match status" value="1"/>
</dbReference>